<dbReference type="PROSITE" id="PS51257">
    <property type="entry name" value="PROKAR_LIPOPROTEIN"/>
    <property type="match status" value="1"/>
</dbReference>
<dbReference type="EMBL" id="JAATLI010000002">
    <property type="protein sequence ID" value="NJC17092.1"/>
    <property type="molecule type" value="Genomic_DNA"/>
</dbReference>
<accession>A0A7X5Y9U4</accession>
<keyword evidence="4" id="KW-1185">Reference proteome</keyword>
<dbReference type="AlphaFoldDB" id="A0A7X5Y9U4"/>
<gene>
    <name evidence="2" type="ORF">F1644_16830</name>
    <name evidence="1" type="ORF">GGR15_000697</name>
</gene>
<evidence type="ECO:0000313" key="2">
    <source>
        <dbReference type="EMBL" id="WOF13824.1"/>
    </source>
</evidence>
<proteinExistence type="predicted"/>
<reference evidence="2 4" key="1">
    <citation type="submission" date="2019-09" db="EMBL/GenBank/DDBJ databases">
        <title>Butyricimonas paravirosa DSM 105722 (=214-4 = JCM 18677 = CCUG 65563).</title>
        <authorList>
            <person name="Le Roy T."/>
            <person name="Cani P.D."/>
        </authorList>
    </citation>
    <scope>NUCLEOTIDE SEQUENCE [LARGE SCALE GENOMIC DNA]</scope>
    <source>
        <strain evidence="2 4">DSM 105722</strain>
    </source>
</reference>
<dbReference type="Gene3D" id="3.40.390.70">
    <property type="match status" value="1"/>
</dbReference>
<evidence type="ECO:0000313" key="4">
    <source>
        <dbReference type="Proteomes" id="UP001302374"/>
    </source>
</evidence>
<dbReference type="EMBL" id="CP043839">
    <property type="protein sequence ID" value="WOF13824.1"/>
    <property type="molecule type" value="Genomic_DNA"/>
</dbReference>
<dbReference type="GeneID" id="86892995"/>
<organism evidence="1 3">
    <name type="scientific">Butyricimonas paravirosa</name>
    <dbReference type="NCBI Taxonomy" id="1472417"/>
    <lineage>
        <taxon>Bacteria</taxon>
        <taxon>Pseudomonadati</taxon>
        <taxon>Bacteroidota</taxon>
        <taxon>Bacteroidia</taxon>
        <taxon>Bacteroidales</taxon>
        <taxon>Odoribacteraceae</taxon>
        <taxon>Butyricimonas</taxon>
    </lineage>
</organism>
<sequence length="301" mass="34650">MKQRILYILVCVSVWMMSCDKEDALSPTKTPEIGYVVPQGDHDYDQKIVDWSERYNSFILYKFNMKEVYWTVNQWIESVENPEGSLYPYTAGILAANADENYVGQQLELLEKSFLNLYPDTTLMRCLPIKLLLCSQLCWRTVNNKETFYNTYNSYDCMAFNWGNADVLTMTAAQKTTFKIDVNLAFLKRLLANKKIFANADFYAGVAYSPTVTNQNMYSRGFVYRGTKLENDAEYYIQAIISTTYEDLTAEVPANDYTFKGILNSTKDVNGLIRYRYDILVNHLKTAYGIDLQAIGDTVVN</sequence>
<evidence type="ECO:0000313" key="1">
    <source>
        <dbReference type="EMBL" id="NJC17092.1"/>
    </source>
</evidence>
<dbReference type="Proteomes" id="UP001302374">
    <property type="component" value="Chromosome"/>
</dbReference>
<dbReference type="RefSeq" id="WP_140402575.1">
    <property type="nucleotide sequence ID" value="NZ_BMPA01000002.1"/>
</dbReference>
<reference evidence="1 3" key="2">
    <citation type="submission" date="2020-03" db="EMBL/GenBank/DDBJ databases">
        <title>Genomic Encyclopedia of Type Strains, Phase IV (KMG-IV): sequencing the most valuable type-strain genomes for metagenomic binning, comparative biology and taxonomic classification.</title>
        <authorList>
            <person name="Goeker M."/>
        </authorList>
    </citation>
    <scope>NUCLEOTIDE SEQUENCE [LARGE SCALE GENOMIC DNA]</scope>
    <source>
        <strain evidence="1 3">DSM 105722</strain>
    </source>
</reference>
<dbReference type="Proteomes" id="UP000576368">
    <property type="component" value="Unassembled WGS sequence"/>
</dbReference>
<evidence type="ECO:0000313" key="3">
    <source>
        <dbReference type="Proteomes" id="UP000576368"/>
    </source>
</evidence>
<name>A0A7X5Y9U4_9BACT</name>
<protein>
    <submittedName>
        <fullName evidence="1">Uncharacterized protein</fullName>
    </submittedName>
</protein>